<gene>
    <name evidence="1" type="ORF">F4694_003382</name>
</gene>
<comment type="caution">
    <text evidence="1">The sequence shown here is derived from an EMBL/GenBank/DDBJ whole genome shotgun (WGS) entry which is preliminary data.</text>
</comment>
<reference evidence="2" key="1">
    <citation type="submission" date="2020-07" db="EMBL/GenBank/DDBJ databases">
        <authorList>
            <person name="Partida-Martinez L."/>
            <person name="Huntemann M."/>
            <person name="Clum A."/>
            <person name="Wang J."/>
            <person name="Palaniappan K."/>
            <person name="Ritter S."/>
            <person name="Chen I.-M."/>
            <person name="Stamatis D."/>
            <person name="Reddy T."/>
            <person name="O'Malley R."/>
            <person name="Daum C."/>
            <person name="Shapiro N."/>
            <person name="Ivanova N."/>
            <person name="Kyrpides N."/>
            <person name="Woyke T."/>
        </authorList>
    </citation>
    <scope>NUCLEOTIDE SEQUENCE [LARGE SCALE GENOMIC DNA]</scope>
    <source>
        <strain evidence="2">AT2.8</strain>
    </source>
</reference>
<proteinExistence type="predicted"/>
<evidence type="ECO:0000313" key="1">
    <source>
        <dbReference type="EMBL" id="NYE06602.1"/>
    </source>
</evidence>
<protein>
    <submittedName>
        <fullName evidence="1">Uncharacterized protein</fullName>
    </submittedName>
</protein>
<dbReference type="AlphaFoldDB" id="A0A852TCT5"/>
<evidence type="ECO:0000313" key="2">
    <source>
        <dbReference type="Proteomes" id="UP000548423"/>
    </source>
</evidence>
<accession>A0A852TCT5</accession>
<dbReference type="EMBL" id="JACCBX010000007">
    <property type="protein sequence ID" value="NYE06602.1"/>
    <property type="molecule type" value="Genomic_DNA"/>
</dbReference>
<reference evidence="2" key="2">
    <citation type="submission" date="2020-08" db="EMBL/GenBank/DDBJ databases">
        <title>The Agave Microbiome: Exploring the role of microbial communities in plant adaptations to desert environments.</title>
        <authorList>
            <person name="Partida-Martinez L.P."/>
        </authorList>
    </citation>
    <scope>NUCLEOTIDE SEQUENCE [LARGE SCALE GENOMIC DNA]</scope>
    <source>
        <strain evidence="2">AT2.8</strain>
    </source>
</reference>
<sequence length="33" mass="4000">MKKRSLMKAMRARNLVRYEKTVTHEDDESPKSY</sequence>
<organism evidence="1 2">
    <name type="scientific">Neobacillus niacini</name>
    <dbReference type="NCBI Taxonomy" id="86668"/>
    <lineage>
        <taxon>Bacteria</taxon>
        <taxon>Bacillati</taxon>
        <taxon>Bacillota</taxon>
        <taxon>Bacilli</taxon>
        <taxon>Bacillales</taxon>
        <taxon>Bacillaceae</taxon>
        <taxon>Neobacillus</taxon>
    </lineage>
</organism>
<name>A0A852TCT5_9BACI</name>
<dbReference type="Proteomes" id="UP000548423">
    <property type="component" value="Unassembled WGS sequence"/>
</dbReference>